<proteinExistence type="predicted"/>
<dbReference type="Proteomes" id="UP000517547">
    <property type="component" value="Unassembled WGS sequence"/>
</dbReference>
<name>A0A7Y7XVH4_9PSED</name>
<dbReference type="EMBL" id="JACAQE010000001">
    <property type="protein sequence ID" value="NWC13095.1"/>
    <property type="molecule type" value="Genomic_DNA"/>
</dbReference>
<evidence type="ECO:0000313" key="1">
    <source>
        <dbReference type="EMBL" id="NWC13095.1"/>
    </source>
</evidence>
<comment type="caution">
    <text evidence="1">The sequence shown here is derived from an EMBL/GenBank/DDBJ whole genome shotgun (WGS) entry which is preliminary data.</text>
</comment>
<organism evidence="1 2">
    <name type="scientific">Pseudomonas gingeri</name>
    <dbReference type="NCBI Taxonomy" id="117681"/>
    <lineage>
        <taxon>Bacteria</taxon>
        <taxon>Pseudomonadati</taxon>
        <taxon>Pseudomonadota</taxon>
        <taxon>Gammaproteobacteria</taxon>
        <taxon>Pseudomonadales</taxon>
        <taxon>Pseudomonadaceae</taxon>
        <taxon>Pseudomonas</taxon>
    </lineage>
</organism>
<sequence length="222" mass="25667">MANLLTNHFVAFIDLLGFGSMVSHDCESPENSQKYIDKLKETHRKTKELKGEIDGLQLTQFSDSIVLALPYDKRSFREFSTLVSNYQFELLKNGILCRGGISYGMHYYEDDFLFSNGLIHAYNIEKDISINPRIVVSKDLVDLLYPSPEKAPEDILKKESDGSHFINYLNNRDPQESWNLIQNIIPKNLAYSPSVRGKQIWLINYYNHTFPKNISRSVEMFS</sequence>
<protein>
    <recommendedName>
        <fullName evidence="3">Guanylate cyclase domain-containing protein</fullName>
    </recommendedName>
</protein>
<evidence type="ECO:0000313" key="2">
    <source>
        <dbReference type="Proteomes" id="UP000517547"/>
    </source>
</evidence>
<dbReference type="RefSeq" id="WP_146049239.1">
    <property type="nucleotide sequence ID" value="NZ_JACAOK010000057.1"/>
</dbReference>
<reference evidence="1 2" key="1">
    <citation type="submission" date="2020-04" db="EMBL/GenBank/DDBJ databases">
        <title>Molecular characterization of pseudomonads from Agaricus bisporus reveal novel blotch 2 pathogens in Western Europe.</title>
        <authorList>
            <person name="Taparia T."/>
            <person name="Krijger M."/>
            <person name="Haynes E."/>
            <person name="Elpinstone J.G."/>
            <person name="Noble R."/>
            <person name="Van Der Wolf J."/>
        </authorList>
    </citation>
    <scope>NUCLEOTIDE SEQUENCE [LARGE SCALE GENOMIC DNA]</scope>
    <source>
        <strain evidence="1 2">IPO3738</strain>
    </source>
</reference>
<accession>A0A7Y7XVH4</accession>
<evidence type="ECO:0008006" key="3">
    <source>
        <dbReference type="Google" id="ProtNLM"/>
    </source>
</evidence>
<dbReference type="AlphaFoldDB" id="A0A7Y7XVH4"/>
<gene>
    <name evidence="1" type="ORF">HX845_05565</name>
</gene>